<feature type="region of interest" description="Disordered" evidence="1">
    <location>
        <begin position="858"/>
        <end position="914"/>
    </location>
</feature>
<reference evidence="2 3" key="1">
    <citation type="journal article" date="2016" name="Nat. Commun.">
        <title>Ectomycorrhizal ecology is imprinted in the genome of the dominant symbiotic fungus Cenococcum geophilum.</title>
        <authorList>
            <consortium name="DOE Joint Genome Institute"/>
            <person name="Peter M."/>
            <person name="Kohler A."/>
            <person name="Ohm R.A."/>
            <person name="Kuo A."/>
            <person name="Krutzmann J."/>
            <person name="Morin E."/>
            <person name="Arend M."/>
            <person name="Barry K.W."/>
            <person name="Binder M."/>
            <person name="Choi C."/>
            <person name="Clum A."/>
            <person name="Copeland A."/>
            <person name="Grisel N."/>
            <person name="Haridas S."/>
            <person name="Kipfer T."/>
            <person name="LaButti K."/>
            <person name="Lindquist E."/>
            <person name="Lipzen A."/>
            <person name="Maire R."/>
            <person name="Meier B."/>
            <person name="Mihaltcheva S."/>
            <person name="Molinier V."/>
            <person name="Murat C."/>
            <person name="Poggeler S."/>
            <person name="Quandt C.A."/>
            <person name="Sperisen C."/>
            <person name="Tritt A."/>
            <person name="Tisserant E."/>
            <person name="Crous P.W."/>
            <person name="Henrissat B."/>
            <person name="Nehls U."/>
            <person name="Egli S."/>
            <person name="Spatafora J.W."/>
            <person name="Grigoriev I.V."/>
            <person name="Martin F.M."/>
        </authorList>
    </citation>
    <scope>NUCLEOTIDE SEQUENCE [LARGE SCALE GENOMIC DNA]</scope>
    <source>
        <strain evidence="2 3">CBS 207.34</strain>
    </source>
</reference>
<evidence type="ECO:0000313" key="3">
    <source>
        <dbReference type="Proteomes" id="UP000250140"/>
    </source>
</evidence>
<dbReference type="AlphaFoldDB" id="A0A8E2F502"/>
<feature type="compositionally biased region" description="Polar residues" evidence="1">
    <location>
        <begin position="111"/>
        <end position="125"/>
    </location>
</feature>
<name>A0A8E2F502_9PEZI</name>
<feature type="compositionally biased region" description="Polar residues" evidence="1">
    <location>
        <begin position="59"/>
        <end position="70"/>
    </location>
</feature>
<gene>
    <name evidence="2" type="ORF">AOQ84DRAFT_362197</name>
</gene>
<feature type="compositionally biased region" description="Low complexity" evidence="1">
    <location>
        <begin position="537"/>
        <end position="551"/>
    </location>
</feature>
<feature type="non-terminal residue" evidence="2">
    <location>
        <position position="936"/>
    </location>
</feature>
<proteinExistence type="predicted"/>
<feature type="compositionally biased region" description="Polar residues" evidence="1">
    <location>
        <begin position="278"/>
        <end position="292"/>
    </location>
</feature>
<feature type="compositionally biased region" description="Pro residues" evidence="1">
    <location>
        <begin position="772"/>
        <end position="783"/>
    </location>
</feature>
<feature type="region of interest" description="Disordered" evidence="1">
    <location>
        <begin position="675"/>
        <end position="699"/>
    </location>
</feature>
<feature type="compositionally biased region" description="Polar residues" evidence="1">
    <location>
        <begin position="687"/>
        <end position="699"/>
    </location>
</feature>
<protein>
    <submittedName>
        <fullName evidence="2">Uncharacterized protein</fullName>
    </submittedName>
</protein>
<accession>A0A8E2F502</accession>
<feature type="region of interest" description="Disordered" evidence="1">
    <location>
        <begin position="211"/>
        <end position="248"/>
    </location>
</feature>
<feature type="compositionally biased region" description="Low complexity" evidence="1">
    <location>
        <begin position="744"/>
        <end position="754"/>
    </location>
</feature>
<organism evidence="2 3">
    <name type="scientific">Glonium stellatum</name>
    <dbReference type="NCBI Taxonomy" id="574774"/>
    <lineage>
        <taxon>Eukaryota</taxon>
        <taxon>Fungi</taxon>
        <taxon>Dikarya</taxon>
        <taxon>Ascomycota</taxon>
        <taxon>Pezizomycotina</taxon>
        <taxon>Dothideomycetes</taxon>
        <taxon>Pleosporomycetidae</taxon>
        <taxon>Gloniales</taxon>
        <taxon>Gloniaceae</taxon>
        <taxon>Glonium</taxon>
    </lineage>
</organism>
<feature type="compositionally biased region" description="Polar residues" evidence="1">
    <location>
        <begin position="506"/>
        <end position="517"/>
    </location>
</feature>
<keyword evidence="3" id="KW-1185">Reference proteome</keyword>
<feature type="region of interest" description="Disordered" evidence="1">
    <location>
        <begin position="730"/>
        <end position="806"/>
    </location>
</feature>
<feature type="compositionally biased region" description="Basic residues" evidence="1">
    <location>
        <begin position="876"/>
        <end position="887"/>
    </location>
</feature>
<feature type="region of interest" description="Disordered" evidence="1">
    <location>
        <begin position="266"/>
        <end position="314"/>
    </location>
</feature>
<feature type="compositionally biased region" description="Pro residues" evidence="1">
    <location>
        <begin position="571"/>
        <end position="580"/>
    </location>
</feature>
<dbReference type="Proteomes" id="UP000250140">
    <property type="component" value="Unassembled WGS sequence"/>
</dbReference>
<feature type="compositionally biased region" description="Basic and acidic residues" evidence="1">
    <location>
        <begin position="159"/>
        <end position="182"/>
    </location>
</feature>
<sequence>MPGPHSDQAYTLLESSFNDTPLLKSHKALPRRRDDFRSIFPAAEPVKPATSFPDDETPTPLSTHDLTPRSSPGLLKGADSGLPPTPPSNSLDHAPRVEFSPPPFADGVMSSLISKKSSLGTPINQRSPPTPDPSPPRTTESLVTPERPLPFTYPSSRAESFKTAREEQWSSDAGDSRSHLPLEDNSALGYIGSSRLRRIDDRGLGLAFEIEDGDSTPTMHTPRSQTTMNESVESEEEHDNEGFNVDHIPNREWDTNLMRNVTVRRKNRAKALPKQNPDLDTTSSGTESTVRRGSSLRERVDASKNSPRTPSMERFAHDIGWPNEVNDILNSQLREADTKRLSAVSTTSTVVEAVVIVTPPQRRRTLRHTGKNLALRREGDFSTEYIPINRSNRDSLTLDDVPLHRLVHRRSRIPDRKNRYSADSDMSVIDTASAPTSSPRQLRETIPSVVFPQEEVRTLQPAAEITSKEPLQTRPLPRAHRKDVYSHKRVFSAPEAARNAMVAQPTRKSTLRPQTPETPDKETEVKSPVKSTVASAPRIETTSPSPTSPTLRRTRRVSENLTTPNTAKELPPLPVTPPPEMTQRRDIISALNEDENVENRKSYSERVPTIKEPQPSARSHSEERRLSSNIGGSSTSQEDHLHPHDRITIDELPHASSDGSSLLPGDRRVSFDRSTVHSDEHAMARHAQSTPFSQFSDTPEAQVSEATAVSIYPHNNHSLLVVQQVARSNTVSRKPQAPHELTVSSSNLASSPPSTEAEFVQSQRPALTFEPSTPPLQSIPPAPGAVDSPLKNPRKPPIPPALKIIPPTPLEELDRQLAPGPPPQSATRPVRRLSLVQRARRYSDTFIAPLLSRAPSTRTRAIGGTGTSVLSTAHGHGQHHGHPHQPHHHDPATTTSTNPVPRAHQVPSVSEDYGNLHPFWRPRGFWEGFEDDSDDS</sequence>
<feature type="region of interest" description="Disordered" evidence="1">
    <location>
        <begin position="498"/>
        <end position="640"/>
    </location>
</feature>
<feature type="region of interest" description="Disordered" evidence="1">
    <location>
        <begin position="15"/>
        <end position="185"/>
    </location>
</feature>
<feature type="compositionally biased region" description="Basic and acidic residues" evidence="1">
    <location>
        <begin position="518"/>
        <end position="527"/>
    </location>
</feature>
<evidence type="ECO:0000256" key="1">
    <source>
        <dbReference type="SAM" id="MobiDB-lite"/>
    </source>
</evidence>
<dbReference type="OrthoDB" id="3870679at2759"/>
<feature type="compositionally biased region" description="Polar residues" evidence="1">
    <location>
        <begin position="215"/>
        <end position="229"/>
    </location>
</feature>
<feature type="compositionally biased region" description="Polar residues" evidence="1">
    <location>
        <begin position="627"/>
        <end position="636"/>
    </location>
</feature>
<evidence type="ECO:0000313" key="2">
    <source>
        <dbReference type="EMBL" id="OCL10672.1"/>
    </source>
</evidence>
<dbReference type="EMBL" id="KV749193">
    <property type="protein sequence ID" value="OCL10672.1"/>
    <property type="molecule type" value="Genomic_DNA"/>
</dbReference>